<dbReference type="OMA" id="ERWELRH"/>
<dbReference type="InterPro" id="IPR050796">
    <property type="entry name" value="SCF_F-box_component"/>
</dbReference>
<dbReference type="SUPFAM" id="SSF81383">
    <property type="entry name" value="F-box domain"/>
    <property type="match status" value="1"/>
</dbReference>
<evidence type="ECO:0000259" key="1">
    <source>
        <dbReference type="SMART" id="SM00256"/>
    </source>
</evidence>
<accession>A0A4U6W1T0</accession>
<dbReference type="PANTHER" id="PTHR31672:SF2">
    <property type="entry name" value="F-BOX DOMAIN-CONTAINING PROTEIN"/>
    <property type="match status" value="1"/>
</dbReference>
<protein>
    <recommendedName>
        <fullName evidence="1">F-box domain-containing protein</fullName>
    </recommendedName>
</protein>
<dbReference type="AlphaFoldDB" id="A0A4U6W1T0"/>
<name>A0A4U6W1T0_SETVI</name>
<organism evidence="2 3">
    <name type="scientific">Setaria viridis</name>
    <name type="common">Green bristlegrass</name>
    <name type="synonym">Setaria italica subsp. viridis</name>
    <dbReference type="NCBI Taxonomy" id="4556"/>
    <lineage>
        <taxon>Eukaryota</taxon>
        <taxon>Viridiplantae</taxon>
        <taxon>Streptophyta</taxon>
        <taxon>Embryophyta</taxon>
        <taxon>Tracheophyta</taxon>
        <taxon>Spermatophyta</taxon>
        <taxon>Magnoliopsida</taxon>
        <taxon>Liliopsida</taxon>
        <taxon>Poales</taxon>
        <taxon>Poaceae</taxon>
        <taxon>PACMAD clade</taxon>
        <taxon>Panicoideae</taxon>
        <taxon>Panicodae</taxon>
        <taxon>Paniceae</taxon>
        <taxon>Cenchrinae</taxon>
        <taxon>Setaria</taxon>
    </lineage>
</organism>
<reference evidence="2" key="1">
    <citation type="submission" date="2019-03" db="EMBL/GenBank/DDBJ databases">
        <title>WGS assembly of Setaria viridis.</title>
        <authorList>
            <person name="Huang P."/>
            <person name="Jenkins J."/>
            <person name="Grimwood J."/>
            <person name="Barry K."/>
            <person name="Healey A."/>
            <person name="Mamidi S."/>
            <person name="Sreedasyam A."/>
            <person name="Shu S."/>
            <person name="Feldman M."/>
            <person name="Wu J."/>
            <person name="Yu Y."/>
            <person name="Chen C."/>
            <person name="Johnson J."/>
            <person name="Rokhsar D."/>
            <person name="Baxter I."/>
            <person name="Schmutz J."/>
            <person name="Brutnell T."/>
            <person name="Kellogg E."/>
        </authorList>
    </citation>
    <scope>NUCLEOTIDE SEQUENCE [LARGE SCALE GENOMIC DNA]</scope>
</reference>
<dbReference type="InterPro" id="IPR036047">
    <property type="entry name" value="F-box-like_dom_sf"/>
</dbReference>
<gene>
    <name evidence="2" type="ORF">SEVIR_2G435900v2</name>
</gene>
<evidence type="ECO:0000313" key="2">
    <source>
        <dbReference type="EMBL" id="TKW36368.1"/>
    </source>
</evidence>
<dbReference type="SMART" id="SM00256">
    <property type="entry name" value="FBOX"/>
    <property type="match status" value="1"/>
</dbReference>
<dbReference type="Gene3D" id="1.20.1280.50">
    <property type="match status" value="1"/>
</dbReference>
<dbReference type="Pfam" id="PF00646">
    <property type="entry name" value="F-box"/>
    <property type="match status" value="1"/>
</dbReference>
<dbReference type="EMBL" id="CM016553">
    <property type="protein sequence ID" value="TKW36368.1"/>
    <property type="molecule type" value="Genomic_DNA"/>
</dbReference>
<dbReference type="Proteomes" id="UP000298652">
    <property type="component" value="Chromosome 2"/>
</dbReference>
<dbReference type="CDD" id="cd22157">
    <property type="entry name" value="F-box_AtFBW1-like"/>
    <property type="match status" value="1"/>
</dbReference>
<dbReference type="PANTHER" id="PTHR31672">
    <property type="entry name" value="BNACNNG10540D PROTEIN"/>
    <property type="match status" value="1"/>
</dbReference>
<sequence>MGDEAGAKKPQLTGPLSRLSEDNITDILARLPAKSVLRCGAVCKAWRGITTDPGFLAAHARLRPTDVVMYTYEYWSPSSPTPSPSLLYWDDDDHFVDVELHAVPVSSDEAGRRHLIRYPDTQAWLLLASSDGVLLFKKDEGFYLLCNPTTRQWAQLPRLPRAQQDSRNHTDREFAFYLDIPSGEFRLLCRRSLTTNGTWCILSTGGAAEPRQVDMAAAESSGITQLVPSLHTKETHVAFRGRLHWPPHQACTVTGRTEMVVFDMSLERFHLMAGPSTTTGKFTKLFIGMDELLGAADFGKAASHVDLWFLGDYDDNKSWELRHRVATPWAGSPGGDGRPLLPVDLMSVAAAGDGEGNVMLGNHKGLVVYNVRRKKTVRTVDSVAKPDALMTRHVFKESLVQQPGFVAAEQSSLDLSLVRF</sequence>
<proteinExistence type="predicted"/>
<keyword evidence="3" id="KW-1185">Reference proteome</keyword>
<evidence type="ECO:0000313" key="3">
    <source>
        <dbReference type="Proteomes" id="UP000298652"/>
    </source>
</evidence>
<dbReference type="InterPro" id="IPR001810">
    <property type="entry name" value="F-box_dom"/>
</dbReference>
<feature type="domain" description="F-box" evidence="1">
    <location>
        <begin position="19"/>
        <end position="59"/>
    </location>
</feature>
<dbReference type="Gramene" id="TKW36368">
    <property type="protein sequence ID" value="TKW36368"/>
    <property type="gene ID" value="SEVIR_2G435900v2"/>
</dbReference>